<feature type="domain" description="Integral membrane bound transporter" evidence="8">
    <location>
        <begin position="409"/>
        <end position="530"/>
    </location>
</feature>
<dbReference type="GO" id="GO:0005886">
    <property type="term" value="C:plasma membrane"/>
    <property type="evidence" value="ECO:0007669"/>
    <property type="project" value="UniProtKB-SubCell"/>
</dbReference>
<proteinExistence type="inferred from homology"/>
<keyword evidence="4 7" id="KW-1133">Transmembrane helix</keyword>
<protein>
    <submittedName>
        <fullName evidence="9">FUSC family protein</fullName>
    </submittedName>
</protein>
<feature type="transmembrane region" description="Helical" evidence="7">
    <location>
        <begin position="467"/>
        <end position="486"/>
    </location>
</feature>
<dbReference type="RefSeq" id="WP_109943531.1">
    <property type="nucleotide sequence ID" value="NZ_QGGF01000776.1"/>
</dbReference>
<evidence type="ECO:0000256" key="5">
    <source>
        <dbReference type="ARBA" id="ARBA00023136"/>
    </source>
</evidence>
<dbReference type="PANTHER" id="PTHR30509">
    <property type="entry name" value="P-HYDROXYBENZOIC ACID EFFLUX PUMP SUBUNIT-RELATED"/>
    <property type="match status" value="1"/>
</dbReference>
<comment type="caution">
    <text evidence="9">The sequence shown here is derived from an EMBL/GenBank/DDBJ whole genome shotgun (WGS) entry which is preliminary data.</text>
</comment>
<evidence type="ECO:0000259" key="8">
    <source>
        <dbReference type="Pfam" id="PF13515"/>
    </source>
</evidence>
<dbReference type="Proteomes" id="UP000245683">
    <property type="component" value="Unassembled WGS sequence"/>
</dbReference>
<keyword evidence="2" id="KW-1003">Cell membrane</keyword>
<dbReference type="Pfam" id="PF13515">
    <property type="entry name" value="FUSC_2"/>
    <property type="match status" value="1"/>
</dbReference>
<accession>A0A317KHZ3</accession>
<comment type="subcellular location">
    <subcellularLocation>
        <location evidence="1">Cell membrane</location>
        <topology evidence="1">Multi-pass membrane protein</topology>
    </subcellularLocation>
</comment>
<evidence type="ECO:0000256" key="3">
    <source>
        <dbReference type="ARBA" id="ARBA00022692"/>
    </source>
</evidence>
<keyword evidence="10" id="KW-1185">Reference proteome</keyword>
<feature type="transmembrane region" description="Helical" evidence="7">
    <location>
        <begin position="493"/>
        <end position="511"/>
    </location>
</feature>
<feature type="transmembrane region" description="Helical" evidence="7">
    <location>
        <begin position="444"/>
        <end position="461"/>
    </location>
</feature>
<feature type="transmembrane region" description="Helical" evidence="7">
    <location>
        <begin position="141"/>
        <end position="163"/>
    </location>
</feature>
<evidence type="ECO:0000256" key="4">
    <source>
        <dbReference type="ARBA" id="ARBA00022989"/>
    </source>
</evidence>
<dbReference type="OrthoDB" id="4638444at2"/>
<evidence type="ECO:0000256" key="1">
    <source>
        <dbReference type="ARBA" id="ARBA00004651"/>
    </source>
</evidence>
<organism evidence="9 10">
    <name type="scientific">Micromonospora globispora</name>
    <dbReference type="NCBI Taxonomy" id="1450148"/>
    <lineage>
        <taxon>Bacteria</taxon>
        <taxon>Bacillati</taxon>
        <taxon>Actinomycetota</taxon>
        <taxon>Actinomycetes</taxon>
        <taxon>Micromonosporales</taxon>
        <taxon>Micromonosporaceae</taxon>
        <taxon>Micromonospora</taxon>
    </lineage>
</organism>
<sequence>MGVLDWLRRRDPSYQAIRRAARLTLVCSLNFYGCRYGLGNTILATYALFGSVATGLFAQLPGPAGRRARTLLTALPAAWVLIALGTVLAVSTWAAAAGMLVVGFAVAFAGVGGPGPRGLANAFQLFYILACFPPYDPGTLPARLVGVTLGIVLLAAAEVALWPDPAPVRYQQRVADAAESVARFVDGKADVLAGEAGADTELVRRRDRAFRAMERVRLVHLAPTQRPTSAGARDRALRECAAALRQVLALAHRLPIEPGAGEADHVDVARRLHQCAATTRAAGRTVLAESPAVGIDELHAASARLDERLTRRGTAALPRAPDVAHLRLDAMAQVMVEQVRTFATAARIAAGFPIRADEAHPGEGPDLFWYARQSALSLFWQRFRVHLTPSSVYFQAALRIAVALAAARVIAGSLNLQHGFWVLLATLTLMRTSAADTRTTLRPVLVGTFAGAAVGGLLLVVTPGPAVYVPLLPIAMVLAFAAGPLLGLGWGQAMITVLLTLVFAQLAPANLQLARARVVDVVIGAGVGILAGLLFWPRGGSGQLRRDVAAYLEHGSIAVEETVEAMTGRKRPREGLDAARRAMVLADASFCQYHSESHHPGMSHVDWEAARAAGNHMVRGAESLLRDIPPGSLAVWPDAATSLASFTRWLRFAYADLATRVRAGRIARPVSTPSAPEDVLGHVQAIINAGEHRREVLRPVEVEVWLAGLSSDLERIKAPADQPAQRATR</sequence>
<feature type="transmembrane region" description="Helical" evidence="7">
    <location>
        <begin position="517"/>
        <end position="536"/>
    </location>
</feature>
<evidence type="ECO:0000256" key="7">
    <source>
        <dbReference type="SAM" id="Phobius"/>
    </source>
</evidence>
<dbReference type="AlphaFoldDB" id="A0A317KHZ3"/>
<keyword evidence="3 7" id="KW-0812">Transmembrane</keyword>
<feature type="transmembrane region" description="Helical" evidence="7">
    <location>
        <begin position="38"/>
        <end position="58"/>
    </location>
</feature>
<evidence type="ECO:0000313" key="9">
    <source>
        <dbReference type="EMBL" id="PWU51368.1"/>
    </source>
</evidence>
<dbReference type="EMBL" id="QGSV01000089">
    <property type="protein sequence ID" value="PWU51368.1"/>
    <property type="molecule type" value="Genomic_DNA"/>
</dbReference>
<reference evidence="10" key="1">
    <citation type="submission" date="2018-05" db="EMBL/GenBank/DDBJ databases">
        <title>Micromonospora globispora sp. nov. and Micromonospora rugosa sp. nov., isolated from marine sediment.</title>
        <authorList>
            <person name="Carro L."/>
            <person name="Aysel V."/>
            <person name="Cetin D."/>
            <person name="Igual J.M."/>
            <person name="Klenk H.-P."/>
            <person name="Trujillo M.E."/>
            <person name="Sahin N."/>
        </authorList>
    </citation>
    <scope>NUCLEOTIDE SEQUENCE [LARGE SCALE GENOMIC DNA]</scope>
    <source>
        <strain evidence="10">S2904</strain>
    </source>
</reference>
<keyword evidence="5 7" id="KW-0472">Membrane</keyword>
<evidence type="ECO:0000256" key="2">
    <source>
        <dbReference type="ARBA" id="ARBA00022475"/>
    </source>
</evidence>
<dbReference type="PANTHER" id="PTHR30509:SF9">
    <property type="entry name" value="MULTIDRUG RESISTANCE PROTEIN MDTO"/>
    <property type="match status" value="1"/>
</dbReference>
<dbReference type="InterPro" id="IPR049453">
    <property type="entry name" value="Memb_transporter_dom"/>
</dbReference>
<feature type="transmembrane region" description="Helical" evidence="7">
    <location>
        <begin position="70"/>
        <end position="87"/>
    </location>
</feature>
<feature type="transmembrane region" description="Helical" evidence="7">
    <location>
        <begin position="93"/>
        <end position="111"/>
    </location>
</feature>
<name>A0A317KHZ3_9ACTN</name>
<gene>
    <name evidence="9" type="ORF">DLJ46_05165</name>
</gene>
<comment type="similarity">
    <text evidence="6">Belongs to the YccS/YhfK family.</text>
</comment>
<evidence type="ECO:0000313" key="10">
    <source>
        <dbReference type="Proteomes" id="UP000245683"/>
    </source>
</evidence>
<evidence type="ECO:0000256" key="6">
    <source>
        <dbReference type="ARBA" id="ARBA00043993"/>
    </source>
</evidence>